<dbReference type="STRING" id="1430440.MGMSRv2__4193"/>
<evidence type="ECO:0000256" key="3">
    <source>
        <dbReference type="PIRSR" id="PIRSR000390-2"/>
    </source>
</evidence>
<dbReference type="Gene3D" id="3.40.640.10">
    <property type="entry name" value="Type I PLP-dependent aspartate aminotransferase-like (Major domain)"/>
    <property type="match status" value="1"/>
</dbReference>
<reference evidence="5 6" key="1">
    <citation type="journal article" date="2014" name="Genome Announc.">
        <title>Complete genome sequence of Magnetospirillum gryphiswaldense MSR-1.</title>
        <authorList>
            <person name="Wang X."/>
            <person name="Wang Q."/>
            <person name="Zhang W."/>
            <person name="Wang Y."/>
            <person name="Li L."/>
            <person name="Wen T."/>
            <person name="Zhang T."/>
            <person name="Zhang Y."/>
            <person name="Xu J."/>
            <person name="Hu J."/>
            <person name="Li S."/>
            <person name="Liu L."/>
            <person name="Liu J."/>
            <person name="Jiang W."/>
            <person name="Tian J."/>
            <person name="Li Y."/>
            <person name="Schuler D."/>
            <person name="Wang L."/>
            <person name="Li J."/>
        </authorList>
    </citation>
    <scope>NUCLEOTIDE SEQUENCE [LARGE SCALE GENOMIC DNA]</scope>
    <source>
        <strain evidence="6">DSM 6361 / JCM 21280 / NBRC 15271 / MSR-1</strain>
    </source>
</reference>
<keyword evidence="6" id="KW-1185">Reference proteome</keyword>
<dbReference type="SUPFAM" id="SSF53383">
    <property type="entry name" value="PLP-dependent transferases"/>
    <property type="match status" value="1"/>
</dbReference>
<dbReference type="AlphaFoldDB" id="V6F903"/>
<dbReference type="EMBL" id="HG794546">
    <property type="protein sequence ID" value="CDL01408.1"/>
    <property type="molecule type" value="Genomic_DNA"/>
</dbReference>
<dbReference type="Gene3D" id="3.90.1150.10">
    <property type="entry name" value="Aspartate Aminotransferase, domain 1"/>
    <property type="match status" value="1"/>
</dbReference>
<dbReference type="PANTHER" id="PTHR30244">
    <property type="entry name" value="TRANSAMINASE"/>
    <property type="match status" value="1"/>
</dbReference>
<dbReference type="PANTHER" id="PTHR30244:SF34">
    <property type="entry name" value="DTDP-4-AMINO-4,6-DIDEOXYGALACTOSE TRANSAMINASE"/>
    <property type="match status" value="1"/>
</dbReference>
<dbReference type="PIRSF" id="PIRSF000390">
    <property type="entry name" value="PLP_StrS"/>
    <property type="match status" value="1"/>
</dbReference>
<dbReference type="GO" id="GO:0008483">
    <property type="term" value="F:transaminase activity"/>
    <property type="evidence" value="ECO:0007669"/>
    <property type="project" value="UniProtKB-KW"/>
</dbReference>
<dbReference type="InterPro" id="IPR015424">
    <property type="entry name" value="PyrdxlP-dep_Trfase"/>
</dbReference>
<evidence type="ECO:0000313" key="6">
    <source>
        <dbReference type="Proteomes" id="UP000018922"/>
    </source>
</evidence>
<feature type="modified residue" description="N6-(pyridoxal phosphate)lysine" evidence="3">
    <location>
        <position position="192"/>
    </location>
</feature>
<dbReference type="KEGG" id="mgy:MGMSRv2__4193"/>
<dbReference type="Proteomes" id="UP000018922">
    <property type="component" value="Chromosome I"/>
</dbReference>
<organism evidence="5 6">
    <name type="scientific">Magnetospirillum gryphiswaldense (strain DSM 6361 / JCM 21280 / NBRC 15271 / MSR-1)</name>
    <dbReference type="NCBI Taxonomy" id="431944"/>
    <lineage>
        <taxon>Bacteria</taxon>
        <taxon>Pseudomonadati</taxon>
        <taxon>Pseudomonadota</taxon>
        <taxon>Alphaproteobacteria</taxon>
        <taxon>Rhodospirillales</taxon>
        <taxon>Rhodospirillaceae</taxon>
        <taxon>Magnetospirillum</taxon>
    </lineage>
</organism>
<feature type="active site" description="Proton acceptor" evidence="2">
    <location>
        <position position="192"/>
    </location>
</feature>
<accession>V6F903</accession>
<dbReference type="InterPro" id="IPR015421">
    <property type="entry name" value="PyrdxlP-dep_Trfase_major"/>
</dbReference>
<dbReference type="InterPro" id="IPR000653">
    <property type="entry name" value="DegT/StrS_aminotransferase"/>
</dbReference>
<sequence length="388" mass="42048">MSKFYRYGFQCIDEDDISALCQGLRGELITNGPNVAAFEEAIARRCGAAHAVAVSCGSAALQLAAQGCGLGPGKRAWTSAMTFVGAANAIAATGAAPGFVDIDPHSFNVSPETFEAALVEAERRGETPDLFIPVHFAGQPCDMEGLAAVARRWRVAIIEDACHALGAAVNGLPVGGCHSGSAAACFSLHPVKSITTGEGGLILTNDDALAMRLRRMRNHGIGMQPTCPDEPWRREMTDIGFNYRMTEFQASLGLSQLSKLDTFLARRQALAALYRRAFAQWPVRFQQTNASDRHAHHLLPVVFDFDALGVGKRALFDQAAARGIFLAVQYYPPPLHAYYRRQGFGDNQFPAAEDFYRRSFCLPIHPSLTEEDVADIHRHLGDAVAAAR</sequence>
<proteinExistence type="inferred from homology"/>
<evidence type="ECO:0000256" key="1">
    <source>
        <dbReference type="ARBA" id="ARBA00037999"/>
    </source>
</evidence>
<gene>
    <name evidence="5" type="ordered locus">MGMSRv2__4193</name>
</gene>
<evidence type="ECO:0000313" key="5">
    <source>
        <dbReference type="EMBL" id="CDL01408.1"/>
    </source>
</evidence>
<keyword evidence="5" id="KW-0808">Transferase</keyword>
<dbReference type="CDD" id="cd00616">
    <property type="entry name" value="AHBA_syn"/>
    <property type="match status" value="1"/>
</dbReference>
<dbReference type="InterPro" id="IPR015422">
    <property type="entry name" value="PyrdxlP-dep_Trfase_small"/>
</dbReference>
<dbReference type="GO" id="GO:0000271">
    <property type="term" value="P:polysaccharide biosynthetic process"/>
    <property type="evidence" value="ECO:0007669"/>
    <property type="project" value="TreeGrafter"/>
</dbReference>
<dbReference type="eggNOG" id="COG0399">
    <property type="taxonomic scope" value="Bacteria"/>
</dbReference>
<evidence type="ECO:0000256" key="4">
    <source>
        <dbReference type="RuleBase" id="RU004508"/>
    </source>
</evidence>
<protein>
    <submittedName>
        <fullName evidence="5">DegT/DnrJ/EryC1/StrS aminotransferase</fullName>
    </submittedName>
</protein>
<keyword evidence="3 4" id="KW-0663">Pyridoxal phosphate</keyword>
<comment type="similarity">
    <text evidence="1 4">Belongs to the DegT/DnrJ/EryC1 family.</text>
</comment>
<keyword evidence="5" id="KW-0032">Aminotransferase</keyword>
<name>V6F903_MAGGM</name>
<dbReference type="HOGENOM" id="CLU_033332_0_3_5"/>
<dbReference type="Pfam" id="PF01041">
    <property type="entry name" value="DegT_DnrJ_EryC1"/>
    <property type="match status" value="1"/>
</dbReference>
<dbReference type="GO" id="GO:0030170">
    <property type="term" value="F:pyridoxal phosphate binding"/>
    <property type="evidence" value="ECO:0007669"/>
    <property type="project" value="TreeGrafter"/>
</dbReference>
<evidence type="ECO:0000256" key="2">
    <source>
        <dbReference type="PIRSR" id="PIRSR000390-1"/>
    </source>
</evidence>